<sequence length="204" mass="23226">MNKDQIKAIAKLVVAVKERNGKPVNVFVVAATIESFGIREIDAKEDYGFESIMHLSNYIYKAYDAITLANLKNNNQRVAEAKTYKRLALTEYITTKNTKRFLVDYSSGLFHLFPVFLQVVAIILFGFSLWTYSHFNNLQSTAVVLGVIIGFITSAGFVQVIGKQVSYYWYNKDYHMARYSTKQIIRNGTITILGFFRGCNLKSV</sequence>
<accession>A0A1M7JEU1</accession>
<dbReference type="AlphaFoldDB" id="A0A1M7JEU1"/>
<keyword evidence="1" id="KW-1133">Transmembrane helix</keyword>
<reference evidence="3" key="1">
    <citation type="submission" date="2016-11" db="EMBL/GenBank/DDBJ databases">
        <authorList>
            <person name="Varghese N."/>
            <person name="Submissions S."/>
        </authorList>
    </citation>
    <scope>NUCLEOTIDE SEQUENCE [LARGE SCALE GENOMIC DNA]</scope>
    <source>
        <strain evidence="3">ACAM 48</strain>
    </source>
</reference>
<dbReference type="STRING" id="143223.SAMN05878281_0935"/>
<protein>
    <submittedName>
        <fullName evidence="2">Uncharacterized protein</fullName>
    </submittedName>
</protein>
<feature type="transmembrane region" description="Helical" evidence="1">
    <location>
        <begin position="109"/>
        <end position="130"/>
    </location>
</feature>
<keyword evidence="3" id="KW-1185">Reference proteome</keyword>
<proteinExistence type="predicted"/>
<dbReference type="Proteomes" id="UP000190235">
    <property type="component" value="Chromosome I"/>
</dbReference>
<gene>
    <name evidence="2" type="ORF">SAMN05878281_0935</name>
</gene>
<evidence type="ECO:0000313" key="3">
    <source>
        <dbReference type="Proteomes" id="UP000190235"/>
    </source>
</evidence>
<dbReference type="OrthoDB" id="442385at2"/>
<feature type="transmembrane region" description="Helical" evidence="1">
    <location>
        <begin position="142"/>
        <end position="162"/>
    </location>
</feature>
<dbReference type="RefSeq" id="WP_079734191.1">
    <property type="nucleotide sequence ID" value="NZ_LT670848.1"/>
</dbReference>
<evidence type="ECO:0000256" key="1">
    <source>
        <dbReference type="SAM" id="Phobius"/>
    </source>
</evidence>
<evidence type="ECO:0000313" key="2">
    <source>
        <dbReference type="EMBL" id="SHM51532.1"/>
    </source>
</evidence>
<dbReference type="EMBL" id="LT670848">
    <property type="protein sequence ID" value="SHM51532.1"/>
    <property type="molecule type" value="Genomic_DNA"/>
</dbReference>
<keyword evidence="1" id="KW-0812">Transmembrane</keyword>
<organism evidence="2 3">
    <name type="scientific">Salegentibacter salegens</name>
    <dbReference type="NCBI Taxonomy" id="143223"/>
    <lineage>
        <taxon>Bacteria</taxon>
        <taxon>Pseudomonadati</taxon>
        <taxon>Bacteroidota</taxon>
        <taxon>Flavobacteriia</taxon>
        <taxon>Flavobacteriales</taxon>
        <taxon>Flavobacteriaceae</taxon>
        <taxon>Salegentibacter</taxon>
    </lineage>
</organism>
<keyword evidence="1" id="KW-0472">Membrane</keyword>
<name>A0A1M7JEU1_9FLAO</name>